<dbReference type="GeneID" id="107068961"/>
<comment type="similarity">
    <text evidence="4">Belongs to the adenylate kinase family.</text>
</comment>
<dbReference type="Gene3D" id="3.40.50.300">
    <property type="entry name" value="P-loop containing nucleotide triphosphate hydrolases"/>
    <property type="match status" value="1"/>
</dbReference>
<evidence type="ECO:0000256" key="4">
    <source>
        <dbReference type="RuleBase" id="RU003330"/>
    </source>
</evidence>
<dbReference type="CDD" id="cd01428">
    <property type="entry name" value="ADK"/>
    <property type="match status" value="1"/>
</dbReference>
<keyword evidence="5" id="KW-1185">Reference proteome</keyword>
<protein>
    <submittedName>
        <fullName evidence="6">Adenylate kinase isoenzyme 1-like</fullName>
    </submittedName>
</protein>
<evidence type="ECO:0000256" key="3">
    <source>
        <dbReference type="ARBA" id="ARBA00022777"/>
    </source>
</evidence>
<proteinExistence type="inferred from homology"/>
<dbReference type="PANTHER" id="PTHR23359">
    <property type="entry name" value="NUCLEOTIDE KINASE"/>
    <property type="match status" value="1"/>
</dbReference>
<sequence length="237" mass="26782">MGNCLKPRDPLEEILPRESGIDASAVRDANPPIICLIGGPGTSQSERIIVVIFFSVTQSIKVTEKFRLVNIISSDILRDEVHTRSVKGVVLARYMSQGRLVPADVLIELIKTKLLAHLNTARGFLLVGFPREKDQGKLFERQVKPFDLLIYLSARNSVLRERVMAKAVTLTERLEASEEKMKERIKGFHKMNKPILRHYKNKLAVINAENDDEKVFEDICRAIEKTLKIVSPINVIA</sequence>
<dbReference type="HAMAP" id="MF_00235">
    <property type="entry name" value="Adenylate_kinase_Adk"/>
    <property type="match status" value="1"/>
</dbReference>
<name>A0ABM1IM87_POLDO</name>
<dbReference type="InterPro" id="IPR027417">
    <property type="entry name" value="P-loop_NTPase"/>
</dbReference>
<dbReference type="SUPFAM" id="SSF52540">
    <property type="entry name" value="P-loop containing nucleoside triphosphate hydrolases"/>
    <property type="match status" value="1"/>
</dbReference>
<evidence type="ECO:0000256" key="2">
    <source>
        <dbReference type="ARBA" id="ARBA00022741"/>
    </source>
</evidence>
<evidence type="ECO:0000256" key="1">
    <source>
        <dbReference type="ARBA" id="ARBA00022679"/>
    </source>
</evidence>
<dbReference type="InterPro" id="IPR000850">
    <property type="entry name" value="Adenylat/UMP-CMP_kin"/>
</dbReference>
<dbReference type="RefSeq" id="XP_015181324.1">
    <property type="nucleotide sequence ID" value="XM_015325838.1"/>
</dbReference>
<keyword evidence="2" id="KW-0547">Nucleotide-binding</keyword>
<dbReference type="PRINTS" id="PR00094">
    <property type="entry name" value="ADENYLTKNASE"/>
</dbReference>
<evidence type="ECO:0000313" key="5">
    <source>
        <dbReference type="Proteomes" id="UP000694924"/>
    </source>
</evidence>
<accession>A0ABM1IM87</accession>
<dbReference type="Proteomes" id="UP000694924">
    <property type="component" value="Unplaced"/>
</dbReference>
<gene>
    <name evidence="6" type="primary">LOC107068961</name>
</gene>
<dbReference type="Pfam" id="PF00406">
    <property type="entry name" value="ADK"/>
    <property type="match status" value="1"/>
</dbReference>
<reference evidence="6" key="1">
    <citation type="submission" date="2025-08" db="UniProtKB">
        <authorList>
            <consortium name="RefSeq"/>
        </authorList>
    </citation>
    <scope>IDENTIFICATION</scope>
    <source>
        <tissue evidence="6">Whole body</tissue>
    </source>
</reference>
<evidence type="ECO:0000313" key="6">
    <source>
        <dbReference type="RefSeq" id="XP_015181324.1"/>
    </source>
</evidence>
<organism evidence="5 6">
    <name type="scientific">Polistes dominula</name>
    <name type="common">European paper wasp</name>
    <name type="synonym">Vespa dominula</name>
    <dbReference type="NCBI Taxonomy" id="743375"/>
    <lineage>
        <taxon>Eukaryota</taxon>
        <taxon>Metazoa</taxon>
        <taxon>Ecdysozoa</taxon>
        <taxon>Arthropoda</taxon>
        <taxon>Hexapoda</taxon>
        <taxon>Insecta</taxon>
        <taxon>Pterygota</taxon>
        <taxon>Neoptera</taxon>
        <taxon>Endopterygota</taxon>
        <taxon>Hymenoptera</taxon>
        <taxon>Apocrita</taxon>
        <taxon>Aculeata</taxon>
        <taxon>Vespoidea</taxon>
        <taxon>Vespidae</taxon>
        <taxon>Polistinae</taxon>
        <taxon>Polistini</taxon>
        <taxon>Polistes</taxon>
    </lineage>
</organism>
<keyword evidence="1 4" id="KW-0808">Transferase</keyword>
<keyword evidence="3 4" id="KW-0418">Kinase</keyword>